<organism evidence="2 3">
    <name type="scientific">Halorubrum salinarum</name>
    <dbReference type="NCBI Taxonomy" id="2739057"/>
    <lineage>
        <taxon>Archaea</taxon>
        <taxon>Methanobacteriati</taxon>
        <taxon>Methanobacteriota</taxon>
        <taxon>Stenosarchaea group</taxon>
        <taxon>Halobacteria</taxon>
        <taxon>Halobacteriales</taxon>
        <taxon>Haloferacaceae</taxon>
        <taxon>Halorubrum</taxon>
    </lineage>
</organism>
<dbReference type="PROSITE" id="PS01152">
    <property type="entry name" value="HESB"/>
    <property type="match status" value="1"/>
</dbReference>
<dbReference type="PANTHER" id="PTHR43011:SF1">
    <property type="entry name" value="IRON-SULFUR CLUSTER ASSEMBLY 2 HOMOLOG, MITOCHONDRIAL"/>
    <property type="match status" value="1"/>
</dbReference>
<dbReference type="PANTHER" id="PTHR43011">
    <property type="entry name" value="IRON-SULFUR CLUSTER ASSEMBLY 2 HOMOLOG, MITOCHONDRIAL"/>
    <property type="match status" value="1"/>
</dbReference>
<evidence type="ECO:0000313" key="2">
    <source>
        <dbReference type="EMBL" id="QKG94340.1"/>
    </source>
</evidence>
<feature type="domain" description="Core" evidence="1">
    <location>
        <begin position="10"/>
        <end position="112"/>
    </location>
</feature>
<protein>
    <submittedName>
        <fullName evidence="2">Iron-sulfur cluster assembly accessory protein</fullName>
    </submittedName>
</protein>
<dbReference type="GO" id="GO:0005506">
    <property type="term" value="F:iron ion binding"/>
    <property type="evidence" value="ECO:0007669"/>
    <property type="project" value="TreeGrafter"/>
</dbReference>
<dbReference type="EMBL" id="CP053942">
    <property type="protein sequence ID" value="QKG94340.1"/>
    <property type="molecule type" value="Genomic_DNA"/>
</dbReference>
<name>A0A7D4BTI1_9EURY</name>
<proteinExistence type="predicted"/>
<dbReference type="RefSeq" id="WP_173230924.1">
    <property type="nucleotide sequence ID" value="NZ_CP053942.1"/>
</dbReference>
<dbReference type="InterPro" id="IPR000361">
    <property type="entry name" value="ATAP_core_dom"/>
</dbReference>
<dbReference type="SUPFAM" id="SSF89360">
    <property type="entry name" value="HesB-like domain"/>
    <property type="match status" value="1"/>
</dbReference>
<dbReference type="Proteomes" id="UP000505020">
    <property type="component" value="Plasmid pHAR01"/>
</dbReference>
<reference evidence="2 3" key="1">
    <citation type="submission" date="2020-05" db="EMBL/GenBank/DDBJ databases">
        <title>Halorubrum RHB-C sp.nov., an extremely halophilic archaeon isolated from solar salt farm.</title>
        <authorList>
            <person name="Ho H."/>
            <person name="Danganan R.E."/>
            <person name="Dedeles G.R."/>
            <person name="Kim S.-G."/>
        </authorList>
    </citation>
    <scope>NUCLEOTIDE SEQUENCE [LARGE SCALE GENOMIC DNA]</scope>
    <source>
        <strain evidence="2 3">RHB-C</strain>
        <plasmid evidence="3">phar01</plasmid>
    </source>
</reference>
<keyword evidence="3" id="KW-1185">Reference proteome</keyword>
<dbReference type="NCBIfam" id="TIGR00049">
    <property type="entry name" value="iron-sulfur cluster assembly accessory protein"/>
    <property type="match status" value="1"/>
</dbReference>
<evidence type="ECO:0000259" key="1">
    <source>
        <dbReference type="Pfam" id="PF01521"/>
    </source>
</evidence>
<dbReference type="AlphaFoldDB" id="A0A7D4BTI1"/>
<dbReference type="GeneID" id="55596491"/>
<dbReference type="Gene3D" id="2.60.300.12">
    <property type="entry name" value="HesB-like domain"/>
    <property type="match status" value="1"/>
</dbReference>
<dbReference type="KEGG" id="hsai:HPS36_15775"/>
<dbReference type="GO" id="GO:0051537">
    <property type="term" value="F:2 iron, 2 sulfur cluster binding"/>
    <property type="evidence" value="ECO:0007669"/>
    <property type="project" value="TreeGrafter"/>
</dbReference>
<dbReference type="Pfam" id="PF01521">
    <property type="entry name" value="Fe-S_biosyn"/>
    <property type="match status" value="1"/>
</dbReference>
<geneLocation type="plasmid" evidence="3">
    <name>phar01</name>
</geneLocation>
<gene>
    <name evidence="2" type="ORF">HPS36_15775</name>
</gene>
<evidence type="ECO:0000313" key="3">
    <source>
        <dbReference type="Proteomes" id="UP000505020"/>
    </source>
</evidence>
<dbReference type="GO" id="GO:0016226">
    <property type="term" value="P:iron-sulfur cluster assembly"/>
    <property type="evidence" value="ECO:0007669"/>
    <property type="project" value="InterPro"/>
</dbReference>
<keyword evidence="2" id="KW-0614">Plasmid</keyword>
<dbReference type="GO" id="GO:0051539">
    <property type="term" value="F:4 iron, 4 sulfur cluster binding"/>
    <property type="evidence" value="ECO:0007669"/>
    <property type="project" value="TreeGrafter"/>
</dbReference>
<dbReference type="InterPro" id="IPR035903">
    <property type="entry name" value="HesB-like_dom_sf"/>
</dbReference>
<dbReference type="InterPro" id="IPR016092">
    <property type="entry name" value="ATAP"/>
</dbReference>
<dbReference type="InterPro" id="IPR017870">
    <property type="entry name" value="FeS_cluster_insertion_CS"/>
</dbReference>
<sequence>MIDEDCGELLTLSNAAASAMNTILREDGFDPKSAGVRISVERGGCAGLSYRFDLVTDPRDEDLVHETAQANVIVDRASAQYVRGAEVDLNRTAHGTGFTIKNPNAEQECGCGLSFH</sequence>
<accession>A0A7D4BTI1</accession>